<dbReference type="GO" id="GO:0042910">
    <property type="term" value="F:xenobiotic transmembrane transporter activity"/>
    <property type="evidence" value="ECO:0007669"/>
    <property type="project" value="InterPro"/>
</dbReference>
<dbReference type="GO" id="GO:0015297">
    <property type="term" value="F:antiporter activity"/>
    <property type="evidence" value="ECO:0007669"/>
    <property type="project" value="InterPro"/>
</dbReference>
<keyword evidence="9" id="KW-1185">Reference proteome</keyword>
<keyword evidence="3" id="KW-1003">Cell membrane</keyword>
<feature type="transmembrane region" description="Helical" evidence="7">
    <location>
        <begin position="441"/>
        <end position="462"/>
    </location>
</feature>
<sequence>MISTHSQPTSSGAAVGVGADAVGTNRWYLSAAPIVRALVHLCVPMAAAMIVGAVYNVINAGFIGSLHDATLLAAVTFGTPLLGLVMAVGGVFGVGGGALISRLLGAAEHDPAKAGEIKHVSSFAVWGAAITGAVLGAIGLVLLGPLVSVLGADASAVPATSAYVAVMLAFVPVLAVAFCLEQIVRAEGAARQVMIGLIASTIANVIFDVLFILVLHWGVAGAALAMGLSNLGVVIYFVVWLQGHSEHVSLAPRWFSLSPSVVKPVFGVGIGELLQSAFLIVTSLVLNNLAVAYGDSALAAMGVAVRIAQVPEFLVMGVTLGVLPLLAYSYGKGDRARLRSALRVSAMTVGGVVLISAVTVFVFRDQVFSAFVSDPSVLAIGVTILTAQLVAMIVNGFTGLITSLFQAAGRSVAAIIMSMSQGVLFMPIVLIGNLWFGLAGIIWSLTVSEGIVFLIGVIMWLASRASIDRGLAEGSLERAEQALEPADA</sequence>
<dbReference type="PIRSF" id="PIRSF006603">
    <property type="entry name" value="DinF"/>
    <property type="match status" value="1"/>
</dbReference>
<gene>
    <name evidence="8" type="ORF">D4765_02600</name>
</gene>
<feature type="transmembrane region" description="Helical" evidence="7">
    <location>
        <begin position="342"/>
        <end position="364"/>
    </location>
</feature>
<dbReference type="InterPro" id="IPR051327">
    <property type="entry name" value="MATE_MepA_subfamily"/>
</dbReference>
<dbReference type="InterPro" id="IPR048279">
    <property type="entry name" value="MdtK-like"/>
</dbReference>
<protein>
    <submittedName>
        <fullName evidence="8">MATE family efflux transporter</fullName>
    </submittedName>
</protein>
<dbReference type="RefSeq" id="WP_136640658.1">
    <property type="nucleotide sequence ID" value="NZ_QYRT01000003.1"/>
</dbReference>
<feature type="transmembrane region" description="Helical" evidence="7">
    <location>
        <begin position="313"/>
        <end position="330"/>
    </location>
</feature>
<evidence type="ECO:0000256" key="5">
    <source>
        <dbReference type="ARBA" id="ARBA00022989"/>
    </source>
</evidence>
<evidence type="ECO:0000313" key="8">
    <source>
        <dbReference type="EMBL" id="TIH40453.1"/>
    </source>
</evidence>
<evidence type="ECO:0000256" key="3">
    <source>
        <dbReference type="ARBA" id="ARBA00022475"/>
    </source>
</evidence>
<accession>A0A4T2C7N3</accession>
<feature type="transmembrane region" description="Helical" evidence="7">
    <location>
        <begin position="37"/>
        <end position="58"/>
    </location>
</feature>
<reference evidence="8 9" key="1">
    <citation type="journal article" date="2019" name="Microorganisms">
        <title>Systematic Affiliation and Genome Analysis of Subtercola vilae DB165(T) with Particular Emphasis on Cold Adaptation of an Isolate from a High-Altitude Cold Volcano Lake.</title>
        <authorList>
            <person name="Villalobos A.S."/>
            <person name="Wiese J."/>
            <person name="Imhoff J.F."/>
            <person name="Dorador C."/>
            <person name="Keller A."/>
            <person name="Hentschel U."/>
        </authorList>
    </citation>
    <scope>NUCLEOTIDE SEQUENCE [LARGE SCALE GENOMIC DNA]</scope>
    <source>
        <strain evidence="8 9">DB165</strain>
    </source>
</reference>
<keyword evidence="5 7" id="KW-1133">Transmembrane helix</keyword>
<name>A0A4T2C7N3_9MICO</name>
<evidence type="ECO:0000313" key="9">
    <source>
        <dbReference type="Proteomes" id="UP000306192"/>
    </source>
</evidence>
<dbReference type="PANTHER" id="PTHR43823">
    <property type="entry name" value="SPORULATION PROTEIN YKVU"/>
    <property type="match status" value="1"/>
</dbReference>
<feature type="transmembrane region" description="Helical" evidence="7">
    <location>
        <begin position="223"/>
        <end position="243"/>
    </location>
</feature>
<keyword evidence="6 7" id="KW-0472">Membrane</keyword>
<feature type="transmembrane region" description="Helical" evidence="7">
    <location>
        <begin position="120"/>
        <end position="142"/>
    </location>
</feature>
<dbReference type="PANTHER" id="PTHR43823:SF3">
    <property type="entry name" value="MULTIDRUG EXPORT PROTEIN MEPA"/>
    <property type="match status" value="1"/>
</dbReference>
<dbReference type="Pfam" id="PF01554">
    <property type="entry name" value="MatE"/>
    <property type="match status" value="2"/>
</dbReference>
<feature type="transmembrane region" description="Helical" evidence="7">
    <location>
        <begin position="264"/>
        <end position="293"/>
    </location>
</feature>
<dbReference type="InterPro" id="IPR002528">
    <property type="entry name" value="MATE_fam"/>
</dbReference>
<organism evidence="8 9">
    <name type="scientific">Subtercola vilae</name>
    <dbReference type="NCBI Taxonomy" id="2056433"/>
    <lineage>
        <taxon>Bacteria</taxon>
        <taxon>Bacillati</taxon>
        <taxon>Actinomycetota</taxon>
        <taxon>Actinomycetes</taxon>
        <taxon>Micrococcales</taxon>
        <taxon>Microbacteriaceae</taxon>
        <taxon>Subtercola</taxon>
    </lineage>
</organism>
<keyword evidence="4 7" id="KW-0812">Transmembrane</keyword>
<dbReference type="AlphaFoldDB" id="A0A4T2C7N3"/>
<evidence type="ECO:0000256" key="4">
    <source>
        <dbReference type="ARBA" id="ARBA00022692"/>
    </source>
</evidence>
<feature type="transmembrane region" description="Helical" evidence="7">
    <location>
        <begin position="376"/>
        <end position="400"/>
    </location>
</feature>
<evidence type="ECO:0000256" key="7">
    <source>
        <dbReference type="SAM" id="Phobius"/>
    </source>
</evidence>
<dbReference type="Proteomes" id="UP000306192">
    <property type="component" value="Unassembled WGS sequence"/>
</dbReference>
<comment type="caution">
    <text evidence="8">The sequence shown here is derived from an EMBL/GenBank/DDBJ whole genome shotgun (WGS) entry which is preliminary data.</text>
</comment>
<dbReference type="OrthoDB" id="3238556at2"/>
<feature type="transmembrane region" description="Helical" evidence="7">
    <location>
        <begin position="193"/>
        <end position="217"/>
    </location>
</feature>
<evidence type="ECO:0000256" key="6">
    <source>
        <dbReference type="ARBA" id="ARBA00023136"/>
    </source>
</evidence>
<feature type="transmembrane region" description="Helical" evidence="7">
    <location>
        <begin position="162"/>
        <end position="181"/>
    </location>
</feature>
<dbReference type="EMBL" id="QYRT01000003">
    <property type="protein sequence ID" value="TIH40453.1"/>
    <property type="molecule type" value="Genomic_DNA"/>
</dbReference>
<feature type="transmembrane region" description="Helical" evidence="7">
    <location>
        <begin position="70"/>
        <end position="100"/>
    </location>
</feature>
<evidence type="ECO:0000256" key="2">
    <source>
        <dbReference type="ARBA" id="ARBA00022448"/>
    </source>
</evidence>
<feature type="transmembrane region" description="Helical" evidence="7">
    <location>
        <begin position="412"/>
        <end position="435"/>
    </location>
</feature>
<keyword evidence="2" id="KW-0813">Transport</keyword>
<dbReference type="GO" id="GO:0005886">
    <property type="term" value="C:plasma membrane"/>
    <property type="evidence" value="ECO:0007669"/>
    <property type="project" value="UniProtKB-SubCell"/>
</dbReference>
<proteinExistence type="predicted"/>
<comment type="subcellular location">
    <subcellularLocation>
        <location evidence="1">Cell membrane</location>
        <topology evidence="1">Multi-pass membrane protein</topology>
    </subcellularLocation>
</comment>
<evidence type="ECO:0000256" key="1">
    <source>
        <dbReference type="ARBA" id="ARBA00004651"/>
    </source>
</evidence>